<gene>
    <name evidence="2" type="ORF">MBM_00715</name>
</gene>
<sequence length="121" mass="13657">MKTRNEELDKSASEQKTFAKRAEKKAPIEHVIGKPASSITWKLSKNTSLQNANGPFEVTDNVYSSFKLKLPDSMKVHLVFYSGRLRKAFNDPTSGQIILEPDSINITSELEYEVENILAVR</sequence>
<dbReference type="InParanoid" id="K1X9D0"/>
<keyword evidence="3" id="KW-1185">Reference proteome</keyword>
<dbReference type="STRING" id="1072389.K1X9D0"/>
<protein>
    <submittedName>
        <fullName evidence="2">Putative retrotransposable element Tf2 protein</fullName>
    </submittedName>
</protein>
<feature type="compositionally biased region" description="Basic and acidic residues" evidence="1">
    <location>
        <begin position="1"/>
        <end position="13"/>
    </location>
</feature>
<feature type="region of interest" description="Disordered" evidence="1">
    <location>
        <begin position="1"/>
        <end position="24"/>
    </location>
</feature>
<evidence type="ECO:0000313" key="2">
    <source>
        <dbReference type="EMBL" id="EKD21602.1"/>
    </source>
</evidence>
<dbReference type="KEGG" id="mbe:MBM_00715"/>
<dbReference type="OrthoDB" id="4364638at2759"/>
<dbReference type="Proteomes" id="UP000006753">
    <property type="component" value="Unassembled WGS sequence"/>
</dbReference>
<dbReference type="HOGENOM" id="CLU_2038559_0_0_1"/>
<evidence type="ECO:0000256" key="1">
    <source>
        <dbReference type="SAM" id="MobiDB-lite"/>
    </source>
</evidence>
<proteinExistence type="predicted"/>
<name>K1X9D0_MARBU</name>
<evidence type="ECO:0000313" key="3">
    <source>
        <dbReference type="Proteomes" id="UP000006753"/>
    </source>
</evidence>
<dbReference type="EMBL" id="JH921428">
    <property type="protein sequence ID" value="EKD21602.1"/>
    <property type="molecule type" value="Genomic_DNA"/>
</dbReference>
<accession>K1X9D0</accession>
<organism evidence="2 3">
    <name type="scientific">Marssonina brunnea f. sp. multigermtubi (strain MB_m1)</name>
    <name type="common">Marssonina leaf spot fungus</name>
    <dbReference type="NCBI Taxonomy" id="1072389"/>
    <lineage>
        <taxon>Eukaryota</taxon>
        <taxon>Fungi</taxon>
        <taxon>Dikarya</taxon>
        <taxon>Ascomycota</taxon>
        <taxon>Pezizomycotina</taxon>
        <taxon>Leotiomycetes</taxon>
        <taxon>Helotiales</taxon>
        <taxon>Drepanopezizaceae</taxon>
        <taxon>Drepanopeziza</taxon>
    </lineage>
</organism>
<dbReference type="AlphaFoldDB" id="K1X9D0"/>
<reference evidence="2 3" key="1">
    <citation type="journal article" date="2012" name="BMC Genomics">
        <title>Sequencing the genome of Marssonina brunnea reveals fungus-poplar co-evolution.</title>
        <authorList>
            <person name="Zhu S."/>
            <person name="Cao Y.-Z."/>
            <person name="Jiang C."/>
            <person name="Tan B.-Y."/>
            <person name="Wang Z."/>
            <person name="Feng S."/>
            <person name="Zhang L."/>
            <person name="Su X.-H."/>
            <person name="Brejova B."/>
            <person name="Vinar T."/>
            <person name="Xu M."/>
            <person name="Wang M.-X."/>
            <person name="Zhang S.-G."/>
            <person name="Huang M.-R."/>
            <person name="Wu R."/>
            <person name="Zhou Y."/>
        </authorList>
    </citation>
    <scope>NUCLEOTIDE SEQUENCE [LARGE SCALE GENOMIC DNA]</scope>
    <source>
        <strain evidence="2 3">MB_m1</strain>
    </source>
</reference>